<proteinExistence type="predicted"/>
<keyword evidence="2" id="KW-1185">Reference proteome</keyword>
<reference evidence="2" key="1">
    <citation type="journal article" date="2022" name="Mol. Ecol. Resour.">
        <title>The genomes of chicory, endive, great burdock and yacon provide insights into Asteraceae palaeo-polyploidization history and plant inulin production.</title>
        <authorList>
            <person name="Fan W."/>
            <person name="Wang S."/>
            <person name="Wang H."/>
            <person name="Wang A."/>
            <person name="Jiang F."/>
            <person name="Liu H."/>
            <person name="Zhao H."/>
            <person name="Xu D."/>
            <person name="Zhang Y."/>
        </authorList>
    </citation>
    <scope>NUCLEOTIDE SEQUENCE [LARGE SCALE GENOMIC DNA]</scope>
    <source>
        <strain evidence="2">cv. Punajuju</strain>
    </source>
</reference>
<reference evidence="1 2" key="2">
    <citation type="journal article" date="2022" name="Mol. Ecol. Resour.">
        <title>The genomes of chicory, endive, great burdock and yacon provide insights into Asteraceae paleo-polyploidization history and plant inulin production.</title>
        <authorList>
            <person name="Fan W."/>
            <person name="Wang S."/>
            <person name="Wang H."/>
            <person name="Wang A."/>
            <person name="Jiang F."/>
            <person name="Liu H."/>
            <person name="Zhao H."/>
            <person name="Xu D."/>
            <person name="Zhang Y."/>
        </authorList>
    </citation>
    <scope>NUCLEOTIDE SEQUENCE [LARGE SCALE GENOMIC DNA]</scope>
    <source>
        <strain evidence="2">cv. Punajuju</strain>
        <tissue evidence="1">Leaves</tissue>
    </source>
</reference>
<organism evidence="1 2">
    <name type="scientific">Cichorium intybus</name>
    <name type="common">Chicory</name>
    <dbReference type="NCBI Taxonomy" id="13427"/>
    <lineage>
        <taxon>Eukaryota</taxon>
        <taxon>Viridiplantae</taxon>
        <taxon>Streptophyta</taxon>
        <taxon>Embryophyta</taxon>
        <taxon>Tracheophyta</taxon>
        <taxon>Spermatophyta</taxon>
        <taxon>Magnoliopsida</taxon>
        <taxon>eudicotyledons</taxon>
        <taxon>Gunneridae</taxon>
        <taxon>Pentapetalae</taxon>
        <taxon>asterids</taxon>
        <taxon>campanulids</taxon>
        <taxon>Asterales</taxon>
        <taxon>Asteraceae</taxon>
        <taxon>Cichorioideae</taxon>
        <taxon>Cichorieae</taxon>
        <taxon>Cichoriinae</taxon>
        <taxon>Cichorium</taxon>
    </lineage>
</organism>
<comment type="caution">
    <text evidence="1">The sequence shown here is derived from an EMBL/GenBank/DDBJ whole genome shotgun (WGS) entry which is preliminary data.</text>
</comment>
<dbReference type="EMBL" id="CM042010">
    <property type="protein sequence ID" value="KAI3779423.1"/>
    <property type="molecule type" value="Genomic_DNA"/>
</dbReference>
<sequence>MTETLSSLLKFNFTHVYFFNRFFIYFGSCCFLYHRSSLLIDLGVSVSTDLVGLSKFKNAGAVICNIRSPVGNLVGQVYLIFSARRFFRYS</sequence>
<evidence type="ECO:0000313" key="1">
    <source>
        <dbReference type="EMBL" id="KAI3779423.1"/>
    </source>
</evidence>
<accession>A0ACB9G7J8</accession>
<protein>
    <submittedName>
        <fullName evidence="1">Uncharacterized protein</fullName>
    </submittedName>
</protein>
<name>A0ACB9G7J8_CICIN</name>
<evidence type="ECO:0000313" key="2">
    <source>
        <dbReference type="Proteomes" id="UP001055811"/>
    </source>
</evidence>
<dbReference type="Proteomes" id="UP001055811">
    <property type="component" value="Linkage Group LG02"/>
</dbReference>
<gene>
    <name evidence="1" type="ORF">L2E82_09141</name>
</gene>